<evidence type="ECO:0000313" key="1">
    <source>
        <dbReference type="EMBL" id="NOU74963.1"/>
    </source>
</evidence>
<dbReference type="EC" id="5.1.3.32" evidence="1"/>
<evidence type="ECO:0000313" key="2">
    <source>
        <dbReference type="Proteomes" id="UP000616779"/>
    </source>
</evidence>
<dbReference type="Gene3D" id="3.30.70.100">
    <property type="match status" value="1"/>
</dbReference>
<dbReference type="Proteomes" id="UP000616779">
    <property type="component" value="Unassembled WGS sequence"/>
</dbReference>
<proteinExistence type="predicted"/>
<dbReference type="Pfam" id="PF05336">
    <property type="entry name" value="rhaM"/>
    <property type="match status" value="1"/>
</dbReference>
<dbReference type="SUPFAM" id="SSF54909">
    <property type="entry name" value="Dimeric alpha+beta barrel"/>
    <property type="match status" value="1"/>
</dbReference>
<comment type="caution">
    <text evidence="1">The sequence shown here is derived from an EMBL/GenBank/DDBJ whole genome shotgun (WGS) entry which is preliminary data.</text>
</comment>
<dbReference type="GO" id="GO:0062192">
    <property type="term" value="F:L-rhamnose mutarotase activity"/>
    <property type="evidence" value="ECO:0007669"/>
    <property type="project" value="UniProtKB-EC"/>
</dbReference>
<dbReference type="InterPro" id="IPR008000">
    <property type="entry name" value="Rham/fucose_mutarotase"/>
</dbReference>
<name>A0ABX1Y4S0_9BACL</name>
<sequence>METNSMTTIKVAHLHPDQVERYEQLHRDIPAGNEKHMREAGIVSLRIFREGLILFMIVETDLSLELPTRIVDQQLEEEWRRLTGVCFSRFWQDANEIYRFQREESKE</sequence>
<organism evidence="1 2">
    <name type="scientific">Paenibacillus phytorum</name>
    <dbReference type="NCBI Taxonomy" id="2654977"/>
    <lineage>
        <taxon>Bacteria</taxon>
        <taxon>Bacillati</taxon>
        <taxon>Bacillota</taxon>
        <taxon>Bacilli</taxon>
        <taxon>Bacillales</taxon>
        <taxon>Paenibacillaceae</taxon>
        <taxon>Paenibacillus</taxon>
    </lineage>
</organism>
<dbReference type="InterPro" id="IPR011008">
    <property type="entry name" value="Dimeric_a/b-barrel"/>
</dbReference>
<keyword evidence="2" id="KW-1185">Reference proteome</keyword>
<dbReference type="EMBL" id="WHOA01000191">
    <property type="protein sequence ID" value="NOU74963.1"/>
    <property type="molecule type" value="Genomic_DNA"/>
</dbReference>
<keyword evidence="1" id="KW-0413">Isomerase</keyword>
<dbReference type="RefSeq" id="WP_171646356.1">
    <property type="nucleotide sequence ID" value="NZ_WHOA01000191.1"/>
</dbReference>
<reference evidence="1 2" key="1">
    <citation type="submission" date="2019-10" db="EMBL/GenBank/DDBJ databases">
        <title>Description of Paenibacillus terrestris sp. nov.</title>
        <authorList>
            <person name="Carlier A."/>
            <person name="Qi S."/>
        </authorList>
    </citation>
    <scope>NUCLEOTIDE SEQUENCE [LARGE SCALE GENOMIC DNA]</scope>
    <source>
        <strain evidence="1 2">LMG 31458</strain>
    </source>
</reference>
<accession>A0ABX1Y4S0</accession>
<protein>
    <submittedName>
        <fullName evidence="1">L-rhamnose mutarotase</fullName>
        <ecNumber evidence="1">5.1.3.32</ecNumber>
    </submittedName>
</protein>
<gene>
    <name evidence="1" type="ORF">GC098_26845</name>
</gene>